<dbReference type="EMBL" id="CP060790">
    <property type="protein sequence ID" value="QNP61433.1"/>
    <property type="molecule type" value="Genomic_DNA"/>
</dbReference>
<dbReference type="CDD" id="cd13530">
    <property type="entry name" value="PBP2_peptides_like"/>
    <property type="match status" value="1"/>
</dbReference>
<organism evidence="4 5">
    <name type="scientific">Paenacidovorax monticola</name>
    <dbReference type="NCBI Taxonomy" id="1926868"/>
    <lineage>
        <taxon>Bacteria</taxon>
        <taxon>Pseudomonadati</taxon>
        <taxon>Pseudomonadota</taxon>
        <taxon>Betaproteobacteria</taxon>
        <taxon>Burkholderiales</taxon>
        <taxon>Comamonadaceae</taxon>
        <taxon>Paenacidovorax</taxon>
    </lineage>
</organism>
<dbReference type="Proteomes" id="UP000516057">
    <property type="component" value="Chromosome"/>
</dbReference>
<dbReference type="PANTHER" id="PTHR35936">
    <property type="entry name" value="MEMBRANE-BOUND LYTIC MUREIN TRANSGLYCOSYLASE F"/>
    <property type="match status" value="1"/>
</dbReference>
<name>A0A7H0HLL7_9BURK</name>
<proteinExistence type="predicted"/>
<evidence type="ECO:0000259" key="3">
    <source>
        <dbReference type="SMART" id="SM00062"/>
    </source>
</evidence>
<dbReference type="SUPFAM" id="SSF53850">
    <property type="entry name" value="Periplasmic binding protein-like II"/>
    <property type="match status" value="1"/>
</dbReference>
<dbReference type="InterPro" id="IPR001638">
    <property type="entry name" value="Solute-binding_3/MltF_N"/>
</dbReference>
<dbReference type="Gene3D" id="3.40.190.10">
    <property type="entry name" value="Periplasmic binding protein-like II"/>
    <property type="match status" value="2"/>
</dbReference>
<evidence type="ECO:0000256" key="1">
    <source>
        <dbReference type="ARBA" id="ARBA00022729"/>
    </source>
</evidence>
<evidence type="ECO:0000313" key="5">
    <source>
        <dbReference type="Proteomes" id="UP000516057"/>
    </source>
</evidence>
<feature type="chain" id="PRO_5028803300" evidence="2">
    <location>
        <begin position="25"/>
        <end position="264"/>
    </location>
</feature>
<dbReference type="SMART" id="SM00062">
    <property type="entry name" value="PBPb"/>
    <property type="match status" value="1"/>
</dbReference>
<dbReference type="Pfam" id="PF00497">
    <property type="entry name" value="SBP_bac_3"/>
    <property type="match status" value="1"/>
</dbReference>
<dbReference type="PANTHER" id="PTHR35936:SF17">
    <property type="entry name" value="ARGININE-BINDING EXTRACELLULAR PROTEIN ARTP"/>
    <property type="match status" value="1"/>
</dbReference>
<evidence type="ECO:0000256" key="2">
    <source>
        <dbReference type="SAM" id="SignalP"/>
    </source>
</evidence>
<sequence length="264" mass="29745">MTQRATALLLASLAWGGQGSSAIAAEVLDRIKAQGVLKVCIWPDYYGITYRSPRTHQLNGIDIELSRELSKELSVRLEYVESSFTALIPDLLGEKCDVGMFAIGVLPQRQEKLRFTQPYLHSDIYAITTKSNAVVRQWADIDKPGVLIAVQKGTFMEPVMTERVKQATVVAIKPPQTREKELMAGRVDVFMTDYPYSRRLLDNADWARLIEPDAPFHVLPYAYAVRPGDAEWLAYMDQFVAQIKRDGRLEKAARNYGLGPIVVR</sequence>
<feature type="signal peptide" evidence="2">
    <location>
        <begin position="1"/>
        <end position="24"/>
    </location>
</feature>
<dbReference type="KEGG" id="amon:H9L24_19460"/>
<keyword evidence="1 2" id="KW-0732">Signal</keyword>
<evidence type="ECO:0000313" key="4">
    <source>
        <dbReference type="EMBL" id="QNP61433.1"/>
    </source>
</evidence>
<keyword evidence="5" id="KW-1185">Reference proteome</keyword>
<protein>
    <submittedName>
        <fullName evidence="4">Amino acid ABC transporter substrate-binding protein</fullName>
    </submittedName>
</protein>
<reference evidence="4 5" key="1">
    <citation type="submission" date="2020-08" db="EMBL/GenBank/DDBJ databases">
        <title>Genome sequence of Acidovorax monticola KACC 19171T.</title>
        <authorList>
            <person name="Hyun D.-W."/>
            <person name="Bae J.-W."/>
        </authorList>
    </citation>
    <scope>NUCLEOTIDE SEQUENCE [LARGE SCALE GENOMIC DNA]</scope>
    <source>
        <strain evidence="4 5">KACC 19171</strain>
    </source>
</reference>
<feature type="domain" description="Solute-binding protein family 3/N-terminal" evidence="3">
    <location>
        <begin position="36"/>
        <end position="260"/>
    </location>
</feature>
<gene>
    <name evidence="4" type="ORF">H9L24_19460</name>
</gene>
<accession>A0A7H0HLL7</accession>
<dbReference type="AlphaFoldDB" id="A0A7H0HLL7"/>